<evidence type="ECO:0000256" key="1">
    <source>
        <dbReference type="SAM" id="MobiDB-lite"/>
    </source>
</evidence>
<evidence type="ECO:0000313" key="3">
    <source>
        <dbReference type="Proteomes" id="UP000265618"/>
    </source>
</evidence>
<comment type="caution">
    <text evidence="2">The sequence shown here is derived from an EMBL/GenBank/DDBJ whole genome shotgun (WGS) entry which is preliminary data.</text>
</comment>
<feature type="region of interest" description="Disordered" evidence="1">
    <location>
        <begin position="228"/>
        <end position="274"/>
    </location>
</feature>
<protein>
    <submittedName>
        <fullName evidence="2">Uncharacterized protein</fullName>
    </submittedName>
</protein>
<evidence type="ECO:0000313" key="2">
    <source>
        <dbReference type="EMBL" id="GIQ88551.1"/>
    </source>
</evidence>
<feature type="non-terminal residue" evidence="2">
    <location>
        <position position="1"/>
    </location>
</feature>
<dbReference type="AlphaFoldDB" id="A0A9K3D5N4"/>
<name>A0A9K3D5N4_9EUKA</name>
<dbReference type="EMBL" id="BDIP01004169">
    <property type="protein sequence ID" value="GIQ88551.1"/>
    <property type="molecule type" value="Genomic_DNA"/>
</dbReference>
<sequence length="456" mass="51658">NGFVTVPCATVINDRQCLSQIEVRESEYLSHGPHEFFCSFCSIVIPLVEGGRTARSGGRPYMVGIYLQEWEYLAIIHRHEVFHGYHFKSLRRADCSVNYGCRHPKCTCFLVNHLATDNRVVPDGQVCCSWRVATHSNHDYQPTAADIEAAKGQKNTNWGRPKQVSSHLKRFVQYMLRYREDQRKAGHEIPPVTVESVYARLGVAAPVEGGHCIPLNDKRLRDIETNMRKKERKAAKERDEVESDGEGERERERERDGEGERERDGEEGRVDVYEGVQHDIQVDMLRAELTAAKDRIVTLEQQQGRRHYGDEDRHGHLRRIAALEGLLGCPTQYYPPEGALMGYVRCDLPNKVQPGTGDPLTLNIFELDPLDGDDTSGALLGADNRTANMVIIPPFSIPRDMYEPQVRDTLELLMRKMCDTAGADAGATFPVRSPTETLTLADMGFDLLRLLRNIHY</sequence>
<feature type="compositionally biased region" description="Basic and acidic residues" evidence="1">
    <location>
        <begin position="228"/>
        <end position="239"/>
    </location>
</feature>
<proteinExistence type="predicted"/>
<feature type="compositionally biased region" description="Basic and acidic residues" evidence="1">
    <location>
        <begin position="246"/>
        <end position="274"/>
    </location>
</feature>
<reference evidence="2 3" key="1">
    <citation type="journal article" date="2018" name="PLoS ONE">
        <title>The draft genome of Kipferlia bialata reveals reductive genome evolution in fornicate parasites.</title>
        <authorList>
            <person name="Tanifuji G."/>
            <person name="Takabayashi S."/>
            <person name="Kume K."/>
            <person name="Takagi M."/>
            <person name="Nakayama T."/>
            <person name="Kamikawa R."/>
            <person name="Inagaki Y."/>
            <person name="Hashimoto T."/>
        </authorList>
    </citation>
    <scope>NUCLEOTIDE SEQUENCE [LARGE SCALE GENOMIC DNA]</scope>
    <source>
        <strain evidence="2">NY0173</strain>
    </source>
</reference>
<dbReference type="Proteomes" id="UP000265618">
    <property type="component" value="Unassembled WGS sequence"/>
</dbReference>
<gene>
    <name evidence="2" type="ORF">KIPB_010826</name>
</gene>
<accession>A0A9K3D5N4</accession>
<organism evidence="2 3">
    <name type="scientific">Kipferlia bialata</name>
    <dbReference type="NCBI Taxonomy" id="797122"/>
    <lineage>
        <taxon>Eukaryota</taxon>
        <taxon>Metamonada</taxon>
        <taxon>Carpediemonas-like organisms</taxon>
        <taxon>Kipferlia</taxon>
    </lineage>
</organism>
<keyword evidence="3" id="KW-1185">Reference proteome</keyword>